<sequence>MTESQRSLWLMSMLACAEINQAIQDLSGVGYFSSEQQKDETRASQKKDTNDIQTFLAFLKSRNPFIEPEVDRSLRNIETGVVADKTVNVDDAKMVGTCTIQEIVGKNIADHTFRRKKQVITLGNKVQAKLDGKPLRIDSQLLFQRCTTAAHGIFDDISDIFQYELCGVPSSIFETTGLPREPQKSTLAEYMWNLIELKPKAPTETYFVLDGGSFIHRLPLTNGATLDNICMTYVNYVNNHYKDATVVFDGYPSVPTTKDVTHIRRTKGIISPKVNFNNDTQIKTKKDEFLSNSENKQLFLNTLGEKLKDGHVQVIHAEDDADLNIVLTAIEKSEQIQLPS</sequence>
<name>A0A6J8CT50_MYTCO</name>
<dbReference type="OrthoDB" id="6105495at2759"/>
<dbReference type="EMBL" id="CACVKT020005808">
    <property type="protein sequence ID" value="CAC5398050.1"/>
    <property type="molecule type" value="Genomic_DNA"/>
</dbReference>
<evidence type="ECO:0000313" key="2">
    <source>
        <dbReference type="Proteomes" id="UP000507470"/>
    </source>
</evidence>
<evidence type="ECO:0000313" key="1">
    <source>
        <dbReference type="EMBL" id="CAC5398050.1"/>
    </source>
</evidence>
<organism evidence="1 2">
    <name type="scientific">Mytilus coruscus</name>
    <name type="common">Sea mussel</name>
    <dbReference type="NCBI Taxonomy" id="42192"/>
    <lineage>
        <taxon>Eukaryota</taxon>
        <taxon>Metazoa</taxon>
        <taxon>Spiralia</taxon>
        <taxon>Lophotrochozoa</taxon>
        <taxon>Mollusca</taxon>
        <taxon>Bivalvia</taxon>
        <taxon>Autobranchia</taxon>
        <taxon>Pteriomorphia</taxon>
        <taxon>Mytilida</taxon>
        <taxon>Mytiloidea</taxon>
        <taxon>Mytilidae</taxon>
        <taxon>Mytilinae</taxon>
        <taxon>Mytilus</taxon>
    </lineage>
</organism>
<protein>
    <submittedName>
        <fullName evidence="1">Uncharacterized protein</fullName>
    </submittedName>
</protein>
<gene>
    <name evidence="1" type="ORF">MCOR_32448</name>
</gene>
<dbReference type="Proteomes" id="UP000507470">
    <property type="component" value="Unassembled WGS sequence"/>
</dbReference>
<dbReference type="AlphaFoldDB" id="A0A6J8CT50"/>
<proteinExistence type="predicted"/>
<reference evidence="1 2" key="1">
    <citation type="submission" date="2020-06" db="EMBL/GenBank/DDBJ databases">
        <authorList>
            <person name="Li R."/>
            <person name="Bekaert M."/>
        </authorList>
    </citation>
    <scope>NUCLEOTIDE SEQUENCE [LARGE SCALE GENOMIC DNA]</scope>
    <source>
        <strain evidence="2">wild</strain>
    </source>
</reference>
<accession>A0A6J8CT50</accession>
<keyword evidence="2" id="KW-1185">Reference proteome</keyword>